<dbReference type="RefSeq" id="WP_020963548.1">
    <property type="nucleotide sequence ID" value="NC_022093.1"/>
</dbReference>
<keyword evidence="3" id="KW-1185">Reference proteome</keyword>
<dbReference type="PRINTS" id="PR01217">
    <property type="entry name" value="PRICHEXTENSN"/>
</dbReference>
<evidence type="ECO:0000256" key="1">
    <source>
        <dbReference type="SAM" id="MobiDB-lite"/>
    </source>
</evidence>
<evidence type="ECO:0000313" key="2">
    <source>
        <dbReference type="EMBL" id="AGT36240.1"/>
    </source>
</evidence>
<feature type="compositionally biased region" description="Low complexity" evidence="1">
    <location>
        <begin position="118"/>
        <end position="130"/>
    </location>
</feature>
<evidence type="ECO:0000313" key="3">
    <source>
        <dbReference type="Proteomes" id="UP000015543"/>
    </source>
</evidence>
<dbReference type="PATRIC" id="fig|1365176.7.peg.1890"/>
<proteinExistence type="predicted"/>
<dbReference type="GeneID" id="16574547"/>
<feature type="compositionally biased region" description="Polar residues" evidence="1">
    <location>
        <begin position="103"/>
        <end position="117"/>
    </location>
</feature>
<feature type="compositionally biased region" description="Pro residues" evidence="1">
    <location>
        <begin position="87"/>
        <end position="98"/>
    </location>
</feature>
<dbReference type="Proteomes" id="UP000015543">
    <property type="component" value="Chromosome"/>
</dbReference>
<accession>S5ZA42</accession>
<dbReference type="EMBL" id="CP006646">
    <property type="protein sequence ID" value="AGT36240.1"/>
    <property type="molecule type" value="Genomic_DNA"/>
</dbReference>
<feature type="compositionally biased region" description="Low complexity" evidence="1">
    <location>
        <begin position="62"/>
        <end position="86"/>
    </location>
</feature>
<name>S5ZA42_9CREN</name>
<dbReference type="KEGG" id="thb:N186_09525"/>
<gene>
    <name evidence="2" type="ORF">N186_09525</name>
</gene>
<dbReference type="HOGENOM" id="CLU_695635_0_0_2"/>
<dbReference type="eggNOG" id="arCOG07021">
    <property type="taxonomic scope" value="Archaea"/>
</dbReference>
<feature type="region of interest" description="Disordered" evidence="1">
    <location>
        <begin position="42"/>
        <end position="142"/>
    </location>
</feature>
<dbReference type="AlphaFoldDB" id="S5ZA42"/>
<organism evidence="2 3">
    <name type="scientific">Thermofilum adornatum</name>
    <dbReference type="NCBI Taxonomy" id="1365176"/>
    <lineage>
        <taxon>Archaea</taxon>
        <taxon>Thermoproteota</taxon>
        <taxon>Thermoprotei</taxon>
        <taxon>Thermofilales</taxon>
        <taxon>Thermofilaceae</taxon>
        <taxon>Thermofilum</taxon>
    </lineage>
</organism>
<protein>
    <submittedName>
        <fullName evidence="2">Uncharacterized protein</fullName>
    </submittedName>
</protein>
<reference evidence="2 3" key="1">
    <citation type="journal article" date="2013" name="Genome Announc.">
        <title>Complete Genomic Sequence of 'Thermofilum adornatus' Strain 1910bT, a Hyperthermophilic Anaerobic Organotrophic Crenarchaeon.</title>
        <authorList>
            <person name="Dominova I.N."/>
            <person name="Kublanov I.V."/>
            <person name="Podosokorskaya O.A."/>
            <person name="Derbikova K.S."/>
            <person name="Patrushev M.V."/>
            <person name="Toshchakov S.V."/>
        </authorList>
    </citation>
    <scope>NUCLEOTIDE SEQUENCE [LARGE SCALE GENOMIC DNA]</scope>
    <source>
        <strain evidence="3">1910b</strain>
    </source>
</reference>
<sequence>MKDKSLGLRAVIIFIIALALAQSLTIYAVPWNYRRNFVLSDDTQPDSPSKPLLQPVPPPIINPITPTIPTGPSTPVGPQTPTGPSSPTSPKPTSPPGQKPAQPGNQPSQLPKPTQPGQQPSQLPTPTNPSTLPPSPVNPVPREATVEGVKYIIRLSSDNAEILKDVLAGKGIKVEELKPEEKRIKIDNPDEEVEKVARRLQETGLYDKLDRVLRELYYTTLEKVLKTAKWGIREHDGRIGSARAELKAAYDLANDFPRAVKQMIQDGILQKQGKAVVRWFINTGARNFISETARAKFDVARDLIIELARLLGVSVEETTEDEVLTGLIAIIPKDMLSKLPRDRSTTISVEGLTLEITPVAKFKTVGKPVACLNFGEKVYCFDQNGNEVNPASVVVR</sequence>